<feature type="domain" description="Rhodanese" evidence="2">
    <location>
        <begin position="115"/>
        <end position="135"/>
    </location>
</feature>
<dbReference type="InterPro" id="IPR001763">
    <property type="entry name" value="Rhodanese-like_dom"/>
</dbReference>
<organism evidence="3 4">
    <name type="scientific">Lojkania enalia</name>
    <dbReference type="NCBI Taxonomy" id="147567"/>
    <lineage>
        <taxon>Eukaryota</taxon>
        <taxon>Fungi</taxon>
        <taxon>Dikarya</taxon>
        <taxon>Ascomycota</taxon>
        <taxon>Pezizomycotina</taxon>
        <taxon>Dothideomycetes</taxon>
        <taxon>Pleosporomycetidae</taxon>
        <taxon>Pleosporales</taxon>
        <taxon>Pleosporales incertae sedis</taxon>
        <taxon>Lojkania</taxon>
    </lineage>
</organism>
<dbReference type="EMBL" id="ML986588">
    <property type="protein sequence ID" value="KAF2267876.1"/>
    <property type="molecule type" value="Genomic_DNA"/>
</dbReference>
<gene>
    <name evidence="3" type="ORF">CC78DRAFT_31450</name>
</gene>
<sequence>MRSKLIAKLTKPSSKPALKPGPDTKPGDIPISRAKGQKITPEEIRELRDLIRHRYALDVEIWSLRDVKTYQRDVVLDRMRKSDAALGKIRTTVMSWDRPEYFQSEREYQKLQEIRVRVLEGGKREWGRHPPWEETEAA</sequence>
<dbReference type="AlphaFoldDB" id="A0A9P4KGT6"/>
<evidence type="ECO:0000256" key="1">
    <source>
        <dbReference type="SAM" id="MobiDB-lite"/>
    </source>
</evidence>
<accession>A0A9P4KGT6</accession>
<comment type="caution">
    <text evidence="3">The sequence shown here is derived from an EMBL/GenBank/DDBJ whole genome shotgun (WGS) entry which is preliminary data.</text>
</comment>
<name>A0A9P4KGT6_9PLEO</name>
<evidence type="ECO:0000313" key="3">
    <source>
        <dbReference type="EMBL" id="KAF2267876.1"/>
    </source>
</evidence>
<dbReference type="Proteomes" id="UP000800093">
    <property type="component" value="Unassembled WGS sequence"/>
</dbReference>
<keyword evidence="4" id="KW-1185">Reference proteome</keyword>
<feature type="region of interest" description="Disordered" evidence="1">
    <location>
        <begin position="1"/>
        <end position="38"/>
    </location>
</feature>
<dbReference type="OrthoDB" id="4127862at2759"/>
<protein>
    <recommendedName>
        <fullName evidence="2">Rhodanese domain-containing protein</fullName>
    </recommendedName>
</protein>
<reference evidence="4" key="1">
    <citation type="journal article" date="2020" name="Stud. Mycol.">
        <title>101 Dothideomycetes genomes: A test case for predicting lifestyles and emergence of pathogens.</title>
        <authorList>
            <person name="Haridas S."/>
            <person name="Albert R."/>
            <person name="Binder M."/>
            <person name="Bloem J."/>
            <person name="LaButti K."/>
            <person name="Salamov A."/>
            <person name="Andreopoulos B."/>
            <person name="Baker S."/>
            <person name="Barry K."/>
            <person name="Bills G."/>
            <person name="Bluhm B."/>
            <person name="Cannon C."/>
            <person name="Castanera R."/>
            <person name="Culley D."/>
            <person name="Daum C."/>
            <person name="Ezra D."/>
            <person name="Gonzalez J."/>
            <person name="Henrissat B."/>
            <person name="Kuo A."/>
            <person name="Liang C."/>
            <person name="Lipzen A."/>
            <person name="Lutzoni F."/>
            <person name="Magnuson J."/>
            <person name="Mondo S."/>
            <person name="Nolan M."/>
            <person name="Ohm R."/>
            <person name="Pangilinan J."/>
            <person name="Park H.-J."/>
            <person name="Ramirez L."/>
            <person name="Alfaro M."/>
            <person name="Sun H."/>
            <person name="Tritt A."/>
            <person name="Yoshinaga Y."/>
            <person name="Zwiers L.-H."/>
            <person name="Turgeon B."/>
            <person name="Goodwin S."/>
            <person name="Spatafora J."/>
            <person name="Crous P."/>
            <person name="Grigoriev I."/>
        </authorList>
    </citation>
    <scope>NUCLEOTIDE SEQUENCE [LARGE SCALE GENOMIC DNA]</scope>
    <source>
        <strain evidence="4">CBS 304.66</strain>
    </source>
</reference>
<proteinExistence type="predicted"/>
<evidence type="ECO:0000313" key="4">
    <source>
        <dbReference type="Proteomes" id="UP000800093"/>
    </source>
</evidence>
<evidence type="ECO:0000259" key="2">
    <source>
        <dbReference type="PROSITE" id="PS50206"/>
    </source>
</evidence>
<dbReference type="PROSITE" id="PS50206">
    <property type="entry name" value="RHODANESE_3"/>
    <property type="match status" value="1"/>
</dbReference>